<comment type="caution">
    <text evidence="1">The sequence shown here is derived from an EMBL/GenBank/DDBJ whole genome shotgun (WGS) entry which is preliminary data.</text>
</comment>
<keyword evidence="2" id="KW-1185">Reference proteome</keyword>
<name>A0ABD2NAN9_9CUCU</name>
<reference evidence="1 2" key="1">
    <citation type="journal article" date="2021" name="BMC Biol.">
        <title>Horizontally acquired antibacterial genes associated with adaptive radiation of ladybird beetles.</title>
        <authorList>
            <person name="Li H.S."/>
            <person name="Tang X.F."/>
            <person name="Huang Y.H."/>
            <person name="Xu Z.Y."/>
            <person name="Chen M.L."/>
            <person name="Du X.Y."/>
            <person name="Qiu B.Y."/>
            <person name="Chen P.T."/>
            <person name="Zhang W."/>
            <person name="Slipinski A."/>
            <person name="Escalona H.E."/>
            <person name="Waterhouse R.M."/>
            <person name="Zwick A."/>
            <person name="Pang H."/>
        </authorList>
    </citation>
    <scope>NUCLEOTIDE SEQUENCE [LARGE SCALE GENOMIC DNA]</scope>
    <source>
        <strain evidence="1">SYSU2018</strain>
    </source>
</reference>
<organism evidence="1 2">
    <name type="scientific">Cryptolaemus montrouzieri</name>
    <dbReference type="NCBI Taxonomy" id="559131"/>
    <lineage>
        <taxon>Eukaryota</taxon>
        <taxon>Metazoa</taxon>
        <taxon>Ecdysozoa</taxon>
        <taxon>Arthropoda</taxon>
        <taxon>Hexapoda</taxon>
        <taxon>Insecta</taxon>
        <taxon>Pterygota</taxon>
        <taxon>Neoptera</taxon>
        <taxon>Endopterygota</taxon>
        <taxon>Coleoptera</taxon>
        <taxon>Polyphaga</taxon>
        <taxon>Cucujiformia</taxon>
        <taxon>Coccinelloidea</taxon>
        <taxon>Coccinellidae</taxon>
        <taxon>Scymninae</taxon>
        <taxon>Scymnini</taxon>
        <taxon>Cryptolaemus</taxon>
    </lineage>
</organism>
<sequence>MNKTLSRIQNQDLKTFITYNNETKIIQIEANLSNLHFIKNYVNSELGIKADSEKIKIKKLASFDTCEYEDNQINTYKALRTLLS</sequence>
<accession>A0ABD2NAN9</accession>
<dbReference type="EMBL" id="JABFTP020000083">
    <property type="protein sequence ID" value="KAL3275746.1"/>
    <property type="molecule type" value="Genomic_DNA"/>
</dbReference>
<dbReference type="AlphaFoldDB" id="A0ABD2NAN9"/>
<evidence type="ECO:0000313" key="1">
    <source>
        <dbReference type="EMBL" id="KAL3275746.1"/>
    </source>
</evidence>
<proteinExistence type="predicted"/>
<protein>
    <submittedName>
        <fullName evidence="1">Uncharacterized protein</fullName>
    </submittedName>
</protein>
<dbReference type="Proteomes" id="UP001516400">
    <property type="component" value="Unassembled WGS sequence"/>
</dbReference>
<evidence type="ECO:0000313" key="2">
    <source>
        <dbReference type="Proteomes" id="UP001516400"/>
    </source>
</evidence>
<gene>
    <name evidence="1" type="ORF">HHI36_020492</name>
</gene>